<feature type="transmembrane region" description="Helical" evidence="10">
    <location>
        <begin position="92"/>
        <end position="112"/>
    </location>
</feature>
<keyword evidence="12" id="KW-1185">Reference proteome</keyword>
<comment type="activity regulation">
    <text evidence="10">Na(+) is not transported, but it plays an essential structural role and its presence is essential for fluoride channel function.</text>
</comment>
<comment type="caution">
    <text evidence="11">The sequence shown here is derived from an EMBL/GenBank/DDBJ whole genome shotgun (WGS) entry which is preliminary data.</text>
</comment>
<comment type="function">
    <text evidence="9 10">Fluoride-specific ion channel. Important for reducing fluoride concentration in the cell, thus reducing its toxicity.</text>
</comment>
<proteinExistence type="inferred from homology"/>
<comment type="catalytic activity">
    <reaction evidence="8">
        <text>fluoride(in) = fluoride(out)</text>
        <dbReference type="Rhea" id="RHEA:76159"/>
        <dbReference type="ChEBI" id="CHEBI:17051"/>
    </reaction>
    <physiologicalReaction direction="left-to-right" evidence="8">
        <dbReference type="Rhea" id="RHEA:76160"/>
    </physiologicalReaction>
</comment>
<dbReference type="Pfam" id="PF02537">
    <property type="entry name" value="CRCB"/>
    <property type="match status" value="1"/>
</dbReference>
<evidence type="ECO:0000256" key="4">
    <source>
        <dbReference type="ARBA" id="ARBA00022989"/>
    </source>
</evidence>
<keyword evidence="5 10" id="KW-0472">Membrane</keyword>
<keyword evidence="3 10" id="KW-0812">Transmembrane</keyword>
<evidence type="ECO:0000313" key="12">
    <source>
        <dbReference type="Proteomes" id="UP001597351"/>
    </source>
</evidence>
<keyword evidence="10" id="KW-0406">Ion transport</keyword>
<gene>
    <name evidence="10" type="primary">fluC</name>
    <name evidence="10" type="synonym">crcB</name>
    <name evidence="11" type="ORF">ACFSDE_05965</name>
</gene>
<comment type="similarity">
    <text evidence="7 10">Belongs to the fluoride channel Fluc/FEX (TC 1.A.43) family.</text>
</comment>
<sequence length="116" mass="12047">MIRRRDAALLVAVGGALGSVSRWALALVVPSPWATLSVNLVGCLVIGLLAGWMFEARPRLRLLVGVGFLGGFTTFSTHLLEGHELAAGPATAYVAGTLVGCLALAALGLRAGRRLR</sequence>
<dbReference type="InterPro" id="IPR003691">
    <property type="entry name" value="FluC"/>
</dbReference>
<evidence type="ECO:0000256" key="5">
    <source>
        <dbReference type="ARBA" id="ARBA00023136"/>
    </source>
</evidence>
<feature type="transmembrane region" description="Helical" evidence="10">
    <location>
        <begin position="36"/>
        <end position="54"/>
    </location>
</feature>
<organism evidence="11 12">
    <name type="scientific">Nocardioides aestuarii</name>
    <dbReference type="NCBI Taxonomy" id="252231"/>
    <lineage>
        <taxon>Bacteria</taxon>
        <taxon>Bacillati</taxon>
        <taxon>Actinomycetota</taxon>
        <taxon>Actinomycetes</taxon>
        <taxon>Propionibacteriales</taxon>
        <taxon>Nocardioidaceae</taxon>
        <taxon>Nocardioides</taxon>
    </lineage>
</organism>
<feature type="binding site" evidence="10">
    <location>
        <position position="70"/>
    </location>
    <ligand>
        <name>Na(+)</name>
        <dbReference type="ChEBI" id="CHEBI:29101"/>
        <note>structural</note>
    </ligand>
</feature>
<evidence type="ECO:0000256" key="1">
    <source>
        <dbReference type="ARBA" id="ARBA00004651"/>
    </source>
</evidence>
<evidence type="ECO:0000256" key="10">
    <source>
        <dbReference type="HAMAP-Rule" id="MF_00454"/>
    </source>
</evidence>
<dbReference type="HAMAP" id="MF_00454">
    <property type="entry name" value="FluC"/>
    <property type="match status" value="1"/>
</dbReference>
<evidence type="ECO:0000256" key="3">
    <source>
        <dbReference type="ARBA" id="ARBA00022692"/>
    </source>
</evidence>
<keyword evidence="4 10" id="KW-1133">Transmembrane helix</keyword>
<reference evidence="12" key="1">
    <citation type="journal article" date="2019" name="Int. J. Syst. Evol. Microbiol.">
        <title>The Global Catalogue of Microorganisms (GCM) 10K type strain sequencing project: providing services to taxonomists for standard genome sequencing and annotation.</title>
        <authorList>
            <consortium name="The Broad Institute Genomics Platform"/>
            <consortium name="The Broad Institute Genome Sequencing Center for Infectious Disease"/>
            <person name="Wu L."/>
            <person name="Ma J."/>
        </authorList>
    </citation>
    <scope>NUCLEOTIDE SEQUENCE [LARGE SCALE GENOMIC DNA]</scope>
    <source>
        <strain evidence="12">CGMCC 1.12477</strain>
    </source>
</reference>
<dbReference type="RefSeq" id="WP_343916384.1">
    <property type="nucleotide sequence ID" value="NZ_BAAAJT010000002.1"/>
</dbReference>
<keyword evidence="6 10" id="KW-0407">Ion channel</keyword>
<protein>
    <recommendedName>
        <fullName evidence="10">Fluoride-specific ion channel FluC</fullName>
    </recommendedName>
</protein>
<evidence type="ECO:0000256" key="7">
    <source>
        <dbReference type="ARBA" id="ARBA00035120"/>
    </source>
</evidence>
<feature type="binding site" evidence="10">
    <location>
        <position position="73"/>
    </location>
    <ligand>
        <name>Na(+)</name>
        <dbReference type="ChEBI" id="CHEBI:29101"/>
        <note>structural</note>
    </ligand>
</feature>
<keyword evidence="10" id="KW-0813">Transport</keyword>
<dbReference type="EMBL" id="JBHUGD010000003">
    <property type="protein sequence ID" value="MFD1946331.1"/>
    <property type="molecule type" value="Genomic_DNA"/>
</dbReference>
<evidence type="ECO:0000256" key="9">
    <source>
        <dbReference type="ARBA" id="ARBA00049940"/>
    </source>
</evidence>
<evidence type="ECO:0000256" key="6">
    <source>
        <dbReference type="ARBA" id="ARBA00023303"/>
    </source>
</evidence>
<dbReference type="Proteomes" id="UP001597351">
    <property type="component" value="Unassembled WGS sequence"/>
</dbReference>
<accession>A0ABW4TMK1</accession>
<evidence type="ECO:0000256" key="2">
    <source>
        <dbReference type="ARBA" id="ARBA00022475"/>
    </source>
</evidence>
<comment type="subcellular location">
    <subcellularLocation>
        <location evidence="1 10">Cell membrane</location>
        <topology evidence="1 10">Multi-pass membrane protein</topology>
    </subcellularLocation>
</comment>
<dbReference type="PANTHER" id="PTHR28259">
    <property type="entry name" value="FLUORIDE EXPORT PROTEIN 1-RELATED"/>
    <property type="match status" value="1"/>
</dbReference>
<feature type="transmembrane region" description="Helical" evidence="10">
    <location>
        <begin position="61"/>
        <end position="80"/>
    </location>
</feature>
<evidence type="ECO:0000256" key="8">
    <source>
        <dbReference type="ARBA" id="ARBA00035585"/>
    </source>
</evidence>
<keyword evidence="10" id="KW-0479">Metal-binding</keyword>
<keyword evidence="10" id="KW-0915">Sodium</keyword>
<evidence type="ECO:0000313" key="11">
    <source>
        <dbReference type="EMBL" id="MFD1946331.1"/>
    </source>
</evidence>
<name>A0ABW4TMK1_9ACTN</name>
<keyword evidence="2 10" id="KW-1003">Cell membrane</keyword>
<dbReference type="PANTHER" id="PTHR28259:SF1">
    <property type="entry name" value="FLUORIDE EXPORT PROTEIN 1-RELATED"/>
    <property type="match status" value="1"/>
</dbReference>